<dbReference type="GO" id="GO:0046872">
    <property type="term" value="F:metal ion binding"/>
    <property type="evidence" value="ECO:0007669"/>
    <property type="project" value="UniProtKB-KW"/>
</dbReference>
<dbReference type="InterPro" id="IPR023343">
    <property type="entry name" value="Penicillin_amidase_dom1"/>
</dbReference>
<feature type="binding site" evidence="5">
    <location>
        <position position="333"/>
    </location>
    <ligand>
        <name>Ca(2+)</name>
        <dbReference type="ChEBI" id="CHEBI:29108"/>
    </ligand>
</feature>
<reference evidence="7 8" key="1">
    <citation type="submission" date="2020-07" db="EMBL/GenBank/DDBJ databases">
        <title>Complete genome sequence for Sandaracinobacter sp. M6.</title>
        <authorList>
            <person name="Tang Y."/>
            <person name="Liu Q."/>
            <person name="Guo Z."/>
            <person name="Lei P."/>
            <person name="Huang B."/>
        </authorList>
    </citation>
    <scope>NUCLEOTIDE SEQUENCE [LARGE SCALE GENOMIC DNA]</scope>
    <source>
        <strain evidence="7 8">M6</strain>
    </source>
</reference>
<evidence type="ECO:0000256" key="1">
    <source>
        <dbReference type="ARBA" id="ARBA00006586"/>
    </source>
</evidence>
<keyword evidence="6" id="KW-0812">Transmembrane</keyword>
<dbReference type="InterPro" id="IPR002692">
    <property type="entry name" value="S45"/>
</dbReference>
<evidence type="ECO:0000256" key="6">
    <source>
        <dbReference type="SAM" id="Phobius"/>
    </source>
</evidence>
<keyword evidence="6" id="KW-0472">Membrane</keyword>
<dbReference type="EMBL" id="CP059851">
    <property type="protein sequence ID" value="QMW23584.1"/>
    <property type="molecule type" value="Genomic_DNA"/>
</dbReference>
<evidence type="ECO:0000256" key="4">
    <source>
        <dbReference type="PIRSR" id="PIRSR001227-1"/>
    </source>
</evidence>
<dbReference type="Gene3D" id="3.60.20.10">
    <property type="entry name" value="Glutamine Phosphoribosylpyrophosphate, subunit 1, domain 1"/>
    <property type="match status" value="1"/>
</dbReference>
<dbReference type="InterPro" id="IPR014395">
    <property type="entry name" value="Pen/GL7ACA/AHL_acylase"/>
</dbReference>
<feature type="binding site" evidence="5">
    <location>
        <position position="336"/>
    </location>
    <ligand>
        <name>Ca(2+)</name>
        <dbReference type="ChEBI" id="CHEBI:29108"/>
    </ligand>
</feature>
<dbReference type="GO" id="GO:0016811">
    <property type="term" value="F:hydrolase activity, acting on carbon-nitrogen (but not peptide) bonds, in linear amides"/>
    <property type="evidence" value="ECO:0007669"/>
    <property type="project" value="InterPro"/>
</dbReference>
<gene>
    <name evidence="7" type="ORF">H3309_03560</name>
</gene>
<keyword evidence="5" id="KW-0106">Calcium</keyword>
<feature type="active site" description="Nucleophile" evidence="4">
    <location>
        <position position="260"/>
    </location>
</feature>
<dbReference type="PANTHER" id="PTHR34218">
    <property type="entry name" value="PEPTIDASE S45 PENICILLIN AMIDASE"/>
    <property type="match status" value="1"/>
</dbReference>
<organism evidence="7 8">
    <name type="scientific">Sandaracinobacteroides saxicola</name>
    <dbReference type="NCBI Taxonomy" id="2759707"/>
    <lineage>
        <taxon>Bacteria</taxon>
        <taxon>Pseudomonadati</taxon>
        <taxon>Pseudomonadota</taxon>
        <taxon>Alphaproteobacteria</taxon>
        <taxon>Sphingomonadales</taxon>
        <taxon>Sphingosinicellaceae</taxon>
        <taxon>Sandaracinobacteroides</taxon>
    </lineage>
</organism>
<dbReference type="AlphaFoldDB" id="A0A7G5IJP2"/>
<dbReference type="SUPFAM" id="SSF56235">
    <property type="entry name" value="N-terminal nucleophile aminohydrolases (Ntn hydrolases)"/>
    <property type="match status" value="1"/>
</dbReference>
<evidence type="ECO:0000313" key="8">
    <source>
        <dbReference type="Proteomes" id="UP000515292"/>
    </source>
</evidence>
<dbReference type="PIRSF" id="PIRSF001227">
    <property type="entry name" value="Pen_acylase"/>
    <property type="match status" value="1"/>
</dbReference>
<dbReference type="CDD" id="cd03747">
    <property type="entry name" value="Ntn_PGA_like"/>
    <property type="match status" value="1"/>
</dbReference>
<dbReference type="PANTHER" id="PTHR34218:SF4">
    <property type="entry name" value="ACYL-HOMOSERINE LACTONE ACYLASE QUIP"/>
    <property type="match status" value="1"/>
</dbReference>
<dbReference type="GO" id="GO:0017000">
    <property type="term" value="P:antibiotic biosynthetic process"/>
    <property type="evidence" value="ECO:0007669"/>
    <property type="project" value="InterPro"/>
</dbReference>
<sequence>MIWTKRAGRGLVWLLLAVVVLLVLLCAFLWWRMEASVPQLEGELTGVAVSAPVTVARDAAGMPTITAATRADAAWALGFLHGQERFFQMDTLRRAAAGELGGLVGANGLKLDRVTRVHRFRARARLIVAGMAPEERALLNAYVAGVNRGLGSLKAAPFEYALLFRTPAAWRDEDTILTVFAMYMNLQPALPMREMDRARAMAKGGVALADLLYPLAGSLDAPIDGSRLPEVPLPAALKPLLAADLDEVAEGAPEAVVTGSNNWAVAGRLSSSGAALVANDMHLGLGVPSIWYRARLVVNGRPAVTGVTLPGAPLVVAGSNGRIAWGYTNSYIDTADAVVVQPDPDFADRYRTPDGGETIVRVEDQLCARDVCEPFVIEETIWGPVVGTDAFGRKLAMRWTAHERDAIRLSPSLALETAGSVAEAVAIAHKARIPQQNFTVGDSAGNIAWTIIGAIPARYGFNGQDAVSFADGSRGWRGILPPEATPVVMNPANGRIWTANSRVVGGAAHALLGDGGYDTGARAGRIRDRLLMKQRFTPEDFLSIQLDDVNVKHRWWQALLLRELEKRKGDAKLAALIAPVRDWGERAVPAATGYRFIGVFRDAAVKRYYRAWVGEPEKGGMRKSYAPSMGEVTLRRVLEARTPALLPAGDVSWDQFIDRALAEAMAELDAKAGGDITRFTWGAVGRAGVQHPLAKVIAPLGWVTDPRDVAVPGDRATVRAQAPGFGASERFAVSPGHETQALFQMGGGQAGNPRAPYYLAGHEAWVKGTPAPFLPGPARWTLTLQR</sequence>
<keyword evidence="8" id="KW-1185">Reference proteome</keyword>
<dbReference type="InterPro" id="IPR029055">
    <property type="entry name" value="Ntn_hydrolases_N"/>
</dbReference>
<keyword evidence="2" id="KW-0378">Hydrolase</keyword>
<feature type="transmembrane region" description="Helical" evidence="6">
    <location>
        <begin position="12"/>
        <end position="31"/>
    </location>
</feature>
<comment type="cofactor">
    <cofactor evidence="5">
        <name>Ca(2+)</name>
        <dbReference type="ChEBI" id="CHEBI:29108"/>
    </cofactor>
    <text evidence="5">Binds 1 Ca(2+) ion per dimer.</text>
</comment>
<dbReference type="KEGG" id="sand:H3309_03560"/>
<dbReference type="Gene3D" id="1.10.439.10">
    <property type="entry name" value="Penicillin Amidohydrolase, domain 1"/>
    <property type="match status" value="1"/>
</dbReference>
<evidence type="ECO:0000256" key="5">
    <source>
        <dbReference type="PIRSR" id="PIRSR001227-2"/>
    </source>
</evidence>
<evidence type="ECO:0000256" key="2">
    <source>
        <dbReference type="ARBA" id="ARBA00022801"/>
    </source>
</evidence>
<dbReference type="Gene3D" id="1.10.1400.10">
    <property type="match status" value="1"/>
</dbReference>
<comment type="similarity">
    <text evidence="1">Belongs to the peptidase S45 family.</text>
</comment>
<dbReference type="InterPro" id="IPR043146">
    <property type="entry name" value="Penicillin_amidase_N_B-knob"/>
</dbReference>
<name>A0A7G5IJP2_9SPHN</name>
<evidence type="ECO:0000313" key="7">
    <source>
        <dbReference type="EMBL" id="QMW23584.1"/>
    </source>
</evidence>
<dbReference type="InterPro" id="IPR043147">
    <property type="entry name" value="Penicillin_amidase_A-knob"/>
</dbReference>
<keyword evidence="5" id="KW-0479">Metal-binding</keyword>
<dbReference type="Proteomes" id="UP000515292">
    <property type="component" value="Chromosome"/>
</dbReference>
<keyword evidence="3" id="KW-0865">Zymogen</keyword>
<dbReference type="Pfam" id="PF01804">
    <property type="entry name" value="Penicil_amidase"/>
    <property type="match status" value="1"/>
</dbReference>
<feature type="binding site" evidence="5">
    <location>
        <position position="194"/>
    </location>
    <ligand>
        <name>Ca(2+)</name>
        <dbReference type="ChEBI" id="CHEBI:29108"/>
    </ligand>
</feature>
<protein>
    <submittedName>
        <fullName evidence="7">Penicillin acylase family protein</fullName>
    </submittedName>
</protein>
<proteinExistence type="inferred from homology"/>
<dbReference type="RefSeq" id="WP_182297407.1">
    <property type="nucleotide sequence ID" value="NZ_CP059851.1"/>
</dbReference>
<keyword evidence="6" id="KW-1133">Transmembrane helix</keyword>
<evidence type="ECO:0000256" key="3">
    <source>
        <dbReference type="ARBA" id="ARBA00023145"/>
    </source>
</evidence>
<dbReference type="Gene3D" id="2.30.120.10">
    <property type="match status" value="1"/>
</dbReference>
<accession>A0A7G5IJP2</accession>